<reference evidence="3" key="2">
    <citation type="submission" date="2021-02" db="EMBL/GenBank/DDBJ databases">
        <authorList>
            <person name="Kimball J.A."/>
            <person name="Haas M.W."/>
            <person name="Macchietto M."/>
            <person name="Kono T."/>
            <person name="Duquette J."/>
            <person name="Shao M."/>
        </authorList>
    </citation>
    <scope>NUCLEOTIDE SEQUENCE</scope>
    <source>
        <tissue evidence="3">Fresh leaf tissue</tissue>
    </source>
</reference>
<sequence>MGGVRGDGGDGLRGRRRWALRTVAWALGWGWRCALGDGDGGDSFEAVARGPGTPTLAPVTSFRDDCDGSEAAARGPGTPTAPRRR</sequence>
<dbReference type="Proteomes" id="UP000729402">
    <property type="component" value="Unassembled WGS sequence"/>
</dbReference>
<evidence type="ECO:0000256" key="1">
    <source>
        <dbReference type="SAM" id="MobiDB-lite"/>
    </source>
</evidence>
<evidence type="ECO:0000256" key="2">
    <source>
        <dbReference type="SAM" id="SignalP"/>
    </source>
</evidence>
<feature type="chain" id="PRO_5035328187" description="Secreted protein" evidence="2">
    <location>
        <begin position="37"/>
        <end position="85"/>
    </location>
</feature>
<name>A0A8J5TGS0_ZIZPA</name>
<gene>
    <name evidence="3" type="ORF">GUJ93_ZPchr0006g41197</name>
</gene>
<accession>A0A8J5TGS0</accession>
<protein>
    <recommendedName>
        <fullName evidence="5">Secreted protein</fullName>
    </recommendedName>
</protein>
<evidence type="ECO:0000313" key="4">
    <source>
        <dbReference type="Proteomes" id="UP000729402"/>
    </source>
</evidence>
<feature type="compositionally biased region" description="Low complexity" evidence="1">
    <location>
        <begin position="71"/>
        <end position="85"/>
    </location>
</feature>
<feature type="region of interest" description="Disordered" evidence="1">
    <location>
        <begin position="64"/>
        <end position="85"/>
    </location>
</feature>
<comment type="caution">
    <text evidence="3">The sequence shown here is derived from an EMBL/GenBank/DDBJ whole genome shotgun (WGS) entry which is preliminary data.</text>
</comment>
<feature type="signal peptide" evidence="2">
    <location>
        <begin position="1"/>
        <end position="36"/>
    </location>
</feature>
<reference evidence="3" key="1">
    <citation type="journal article" date="2021" name="bioRxiv">
        <title>Whole Genome Assembly and Annotation of Northern Wild Rice, Zizania palustris L., Supports a Whole Genome Duplication in the Zizania Genus.</title>
        <authorList>
            <person name="Haas M."/>
            <person name="Kono T."/>
            <person name="Macchietto M."/>
            <person name="Millas R."/>
            <person name="McGilp L."/>
            <person name="Shao M."/>
            <person name="Duquette J."/>
            <person name="Hirsch C.N."/>
            <person name="Kimball J."/>
        </authorList>
    </citation>
    <scope>NUCLEOTIDE SEQUENCE</scope>
    <source>
        <tissue evidence="3">Fresh leaf tissue</tissue>
    </source>
</reference>
<dbReference type="AlphaFoldDB" id="A0A8J5TGS0"/>
<evidence type="ECO:0008006" key="5">
    <source>
        <dbReference type="Google" id="ProtNLM"/>
    </source>
</evidence>
<organism evidence="3 4">
    <name type="scientific">Zizania palustris</name>
    <name type="common">Northern wild rice</name>
    <dbReference type="NCBI Taxonomy" id="103762"/>
    <lineage>
        <taxon>Eukaryota</taxon>
        <taxon>Viridiplantae</taxon>
        <taxon>Streptophyta</taxon>
        <taxon>Embryophyta</taxon>
        <taxon>Tracheophyta</taxon>
        <taxon>Spermatophyta</taxon>
        <taxon>Magnoliopsida</taxon>
        <taxon>Liliopsida</taxon>
        <taxon>Poales</taxon>
        <taxon>Poaceae</taxon>
        <taxon>BOP clade</taxon>
        <taxon>Oryzoideae</taxon>
        <taxon>Oryzeae</taxon>
        <taxon>Zizaniinae</taxon>
        <taxon>Zizania</taxon>
    </lineage>
</organism>
<dbReference type="EMBL" id="JAAALK010000283">
    <property type="protein sequence ID" value="KAG8076971.1"/>
    <property type="molecule type" value="Genomic_DNA"/>
</dbReference>
<keyword evidence="2" id="KW-0732">Signal</keyword>
<proteinExistence type="predicted"/>
<evidence type="ECO:0000313" key="3">
    <source>
        <dbReference type="EMBL" id="KAG8076971.1"/>
    </source>
</evidence>
<keyword evidence="4" id="KW-1185">Reference proteome</keyword>